<evidence type="ECO:0000313" key="10">
    <source>
        <dbReference type="EMBL" id="MCC0178663.1"/>
    </source>
</evidence>
<gene>
    <name evidence="10" type="ORF">I4641_16960</name>
</gene>
<dbReference type="GO" id="GO:0005886">
    <property type="term" value="C:plasma membrane"/>
    <property type="evidence" value="ECO:0007669"/>
    <property type="project" value="TreeGrafter"/>
</dbReference>
<proteinExistence type="predicted"/>
<keyword evidence="6" id="KW-1278">Translocase</keyword>
<dbReference type="Proteomes" id="UP000729733">
    <property type="component" value="Unassembled WGS sequence"/>
</dbReference>
<sequence>MLLKDARITQIIFLGLFLLLGVSTRDWTIQSNLILVVMSSCLITQWILSSVVEYSKLREEDSFTNLSSKLNILITPKVLTSLRSALITSLGLCLLLRSNNPQTMAIAGCFAISSKFLFRHHNKHFFNPANFGIIAALTLTNDAWVSPGQWGTDWWYILLFLGLGGVVLKQVGRWDTSIAFLLSYGGLEAARNFWLGWSWDVWQHQFMSGSLLLFALFMLTDPRSIPNSIKGRWIWSMAIAFSTFILQHYFYLSTAIFWSLFIVSPMTMLLDMVWNAPRFNWKAVQWTIDN</sequence>
<evidence type="ECO:0000256" key="5">
    <source>
        <dbReference type="ARBA" id="ARBA00022692"/>
    </source>
</evidence>
<keyword evidence="1" id="KW-0813">Transport</keyword>
<evidence type="ECO:0000256" key="3">
    <source>
        <dbReference type="ARBA" id="ARBA00022630"/>
    </source>
</evidence>
<dbReference type="GO" id="GO:0055085">
    <property type="term" value="P:transmembrane transport"/>
    <property type="evidence" value="ECO:0007669"/>
    <property type="project" value="InterPro"/>
</dbReference>
<feature type="transmembrane region" description="Helical" evidence="9">
    <location>
        <begin position="201"/>
        <end position="220"/>
    </location>
</feature>
<keyword evidence="7 9" id="KW-1133">Transmembrane helix</keyword>
<evidence type="ECO:0000256" key="4">
    <source>
        <dbReference type="ARBA" id="ARBA00022643"/>
    </source>
</evidence>
<dbReference type="InterPro" id="IPR004338">
    <property type="entry name" value="NqrB/RnfD"/>
</dbReference>
<keyword evidence="2" id="KW-0597">Phosphoprotein</keyword>
<keyword evidence="8 9" id="KW-0472">Membrane</keyword>
<dbReference type="RefSeq" id="WP_229641766.1">
    <property type="nucleotide sequence ID" value="NZ_JADWDC010000050.1"/>
</dbReference>
<evidence type="ECO:0000256" key="9">
    <source>
        <dbReference type="SAM" id="Phobius"/>
    </source>
</evidence>
<feature type="transmembrane region" description="Helical" evidence="9">
    <location>
        <begin position="232"/>
        <end position="250"/>
    </location>
</feature>
<evidence type="ECO:0000313" key="11">
    <source>
        <dbReference type="Proteomes" id="UP000729733"/>
    </source>
</evidence>
<name>A0A964FKB8_9CYAN</name>
<evidence type="ECO:0000256" key="2">
    <source>
        <dbReference type="ARBA" id="ARBA00022553"/>
    </source>
</evidence>
<feature type="transmembrane region" description="Helical" evidence="9">
    <location>
        <begin position="154"/>
        <end position="171"/>
    </location>
</feature>
<feature type="transmembrane region" description="Helical" evidence="9">
    <location>
        <begin position="256"/>
        <end position="274"/>
    </location>
</feature>
<protein>
    <submittedName>
        <fullName evidence="10">RnfABCDGE type electron transport complex subunit D</fullName>
    </submittedName>
</protein>
<keyword evidence="5 9" id="KW-0812">Transmembrane</keyword>
<accession>A0A964FKB8</accession>
<evidence type="ECO:0000256" key="7">
    <source>
        <dbReference type="ARBA" id="ARBA00022989"/>
    </source>
</evidence>
<keyword evidence="4" id="KW-0288">FMN</keyword>
<keyword evidence="3" id="KW-0285">Flavoprotein</keyword>
<keyword evidence="11" id="KW-1185">Reference proteome</keyword>
<evidence type="ECO:0000256" key="8">
    <source>
        <dbReference type="ARBA" id="ARBA00023136"/>
    </source>
</evidence>
<evidence type="ECO:0000256" key="6">
    <source>
        <dbReference type="ARBA" id="ARBA00022967"/>
    </source>
</evidence>
<dbReference type="Pfam" id="PF03116">
    <property type="entry name" value="NQR2_RnfD_RnfE"/>
    <property type="match status" value="1"/>
</dbReference>
<reference evidence="10" key="1">
    <citation type="journal article" date="2021" name="Antonie Van Leeuwenhoek">
        <title>Draft genome and description of Waterburya agarophytonicola gen. nov. sp. nov. (Pleurocapsales, Cyanobacteria): a seaweed symbiont.</title>
        <authorList>
            <person name="Bonthond G."/>
            <person name="Shalygin S."/>
            <person name="Bayer T."/>
            <person name="Weinberger F."/>
        </authorList>
    </citation>
    <scope>NUCLEOTIDE SEQUENCE</scope>
    <source>
        <strain evidence="10">KI4</strain>
    </source>
</reference>
<dbReference type="PANTHER" id="PTHR30578">
    <property type="entry name" value="ELECTRON TRANSPORT COMPLEX PROTEIN RNFD"/>
    <property type="match status" value="1"/>
</dbReference>
<evidence type="ECO:0000256" key="1">
    <source>
        <dbReference type="ARBA" id="ARBA00022448"/>
    </source>
</evidence>
<comment type="caution">
    <text evidence="10">The sequence shown here is derived from an EMBL/GenBank/DDBJ whole genome shotgun (WGS) entry which is preliminary data.</text>
</comment>
<organism evidence="10 11">
    <name type="scientific">Waterburya agarophytonicola KI4</name>
    <dbReference type="NCBI Taxonomy" id="2874699"/>
    <lineage>
        <taxon>Bacteria</taxon>
        <taxon>Bacillati</taxon>
        <taxon>Cyanobacteriota</taxon>
        <taxon>Cyanophyceae</taxon>
        <taxon>Pleurocapsales</taxon>
        <taxon>Hyellaceae</taxon>
        <taxon>Waterburya</taxon>
        <taxon>Waterburya agarophytonicola</taxon>
    </lineage>
</organism>
<dbReference type="AlphaFoldDB" id="A0A964FKB8"/>
<dbReference type="EMBL" id="JADWDC010000050">
    <property type="protein sequence ID" value="MCC0178663.1"/>
    <property type="molecule type" value="Genomic_DNA"/>
</dbReference>
<feature type="transmembrane region" description="Helical" evidence="9">
    <location>
        <begin position="34"/>
        <end position="52"/>
    </location>
</feature>
<dbReference type="PANTHER" id="PTHR30578:SF0">
    <property type="entry name" value="ION-TRANSLOCATING OXIDOREDUCTASE COMPLEX SUBUNIT D"/>
    <property type="match status" value="1"/>
</dbReference>